<dbReference type="OrthoDB" id="103430at2157"/>
<dbReference type="KEGG" id="pyc:TQ32_07690"/>
<evidence type="ECO:0000313" key="3">
    <source>
        <dbReference type="Proteomes" id="UP000070587"/>
    </source>
</evidence>
<dbReference type="AlphaFoldDB" id="A0A127BAL7"/>
<dbReference type="Proteomes" id="UP000070587">
    <property type="component" value="Chromosome"/>
</dbReference>
<reference evidence="3" key="1">
    <citation type="submission" date="2015-02" db="EMBL/GenBank/DDBJ databases">
        <title>Pyrococcus kukulkanii sp. nov., a novel hyperthermophilic archaeon isolated from a deep-sea hydrothermal vent at the Guaymas Basin.</title>
        <authorList>
            <person name="Oger P.M."/>
            <person name="Callac N."/>
            <person name="Jebbar M."/>
            <person name="Godfroy A."/>
        </authorList>
    </citation>
    <scope>NUCLEOTIDE SEQUENCE [LARGE SCALE GENOMIC DNA]</scope>
    <source>
        <strain evidence="3">NCB100</strain>
    </source>
</reference>
<keyword evidence="1" id="KW-1133">Transmembrane helix</keyword>
<dbReference type="EMBL" id="CP010835">
    <property type="protein sequence ID" value="AMM54372.1"/>
    <property type="molecule type" value="Genomic_DNA"/>
</dbReference>
<keyword evidence="1" id="KW-0472">Membrane</keyword>
<protein>
    <submittedName>
        <fullName evidence="2">Uncharacterized protein</fullName>
    </submittedName>
</protein>
<name>A0A127BAL7_9EURY</name>
<evidence type="ECO:0000313" key="2">
    <source>
        <dbReference type="EMBL" id="AMM54372.1"/>
    </source>
</evidence>
<feature type="transmembrane region" description="Helical" evidence="1">
    <location>
        <begin position="126"/>
        <end position="148"/>
    </location>
</feature>
<proteinExistence type="predicted"/>
<sequence>MWEKILRPKFLAKKVKEDPNKFKSMGFHVIEVVGEGYELESLVEYFIYSTFGKYVYIVEHEGRKFLARGDKKIGEMEYLVKDEKGLMRLILKEVKKSTKAALVGITLGFAMAIGGLVGMWKPELSFIGVMLGGVLGSAITKIFEYYLIGYCKT</sequence>
<feature type="transmembrane region" description="Helical" evidence="1">
    <location>
        <begin position="100"/>
        <end position="120"/>
    </location>
</feature>
<dbReference type="GeneID" id="28491708"/>
<evidence type="ECO:0000256" key="1">
    <source>
        <dbReference type="SAM" id="Phobius"/>
    </source>
</evidence>
<dbReference type="RefSeq" id="WP_068323146.1">
    <property type="nucleotide sequence ID" value="NZ_CP010835.1"/>
</dbReference>
<gene>
    <name evidence="2" type="ORF">TQ32_07690</name>
</gene>
<accession>A0A127BAL7</accession>
<dbReference type="PATRIC" id="fig|1609559.3.peg.1608"/>
<organism evidence="2 3">
    <name type="scientific">Pyrococcus kukulkanii</name>
    <dbReference type="NCBI Taxonomy" id="1609559"/>
    <lineage>
        <taxon>Archaea</taxon>
        <taxon>Methanobacteriati</taxon>
        <taxon>Methanobacteriota</taxon>
        <taxon>Thermococci</taxon>
        <taxon>Thermococcales</taxon>
        <taxon>Thermococcaceae</taxon>
        <taxon>Pyrococcus</taxon>
    </lineage>
</organism>
<reference evidence="2 3" key="2">
    <citation type="journal article" date="2016" name="Int. J. Syst. Evol. Microbiol.">
        <title>Pyrococcus kukulkanii sp. nov., a hyperthermophilic, piezophilic archaeon isolated from a deep-sea hydrothermal vent.</title>
        <authorList>
            <person name="Callac N."/>
            <person name="Oger P."/>
            <person name="Lesongeur F."/>
            <person name="Rattray J.E."/>
            <person name="Vannier P."/>
            <person name="Michoud G."/>
            <person name="Beauverger M."/>
            <person name="Gayet N."/>
            <person name="Rouxel O."/>
            <person name="Jebbar M."/>
            <person name="Godfroy A."/>
        </authorList>
    </citation>
    <scope>NUCLEOTIDE SEQUENCE [LARGE SCALE GENOMIC DNA]</scope>
    <source>
        <strain evidence="2 3">NCB100</strain>
    </source>
</reference>
<keyword evidence="1" id="KW-0812">Transmembrane</keyword>